<sequence length="288" mass="31631">MSELKLSQFKALVFDVYATLIDWENGIYDALQPLLKRIDPSLATSKPEVLLAFDSVQTDLQTKYPKMLYSDILAHTHAELATRLANKPSRTGASVSTTAATEQSTGTRIEPHVTAAGPSSSAETTILASEGLTKEDIAFGKSIAKWRPFPDTIPALCTLSKHYKLTVLSNVDRQSFSGTREVLERSDPAHQFTFDAIYTAQDIGSYKPNLANFEYALKNLHDSFGVEKDQVLIVAAALDYDHRPANKLGIRSVFIDRAGAALGQDGDAKYNWRFPTLGDMAEAVEKEA</sequence>
<proteinExistence type="predicted"/>
<accession>A0ACC1SUG0</accession>
<keyword evidence="2" id="KW-1185">Reference proteome</keyword>
<reference evidence="1" key="1">
    <citation type="submission" date="2022-07" db="EMBL/GenBank/DDBJ databases">
        <title>Genome Sequence of Phlebia brevispora.</title>
        <authorList>
            <person name="Buettner E."/>
        </authorList>
    </citation>
    <scope>NUCLEOTIDE SEQUENCE</scope>
    <source>
        <strain evidence="1">MPL23</strain>
    </source>
</reference>
<dbReference type="EMBL" id="JANHOG010001027">
    <property type="protein sequence ID" value="KAJ3546341.1"/>
    <property type="molecule type" value="Genomic_DNA"/>
</dbReference>
<dbReference type="Proteomes" id="UP001148662">
    <property type="component" value="Unassembled WGS sequence"/>
</dbReference>
<evidence type="ECO:0000313" key="1">
    <source>
        <dbReference type="EMBL" id="KAJ3546341.1"/>
    </source>
</evidence>
<protein>
    <submittedName>
        <fullName evidence="1">Uncharacterized protein</fullName>
    </submittedName>
</protein>
<gene>
    <name evidence="1" type="ORF">NM688_g5525</name>
</gene>
<organism evidence="1 2">
    <name type="scientific">Phlebia brevispora</name>
    <dbReference type="NCBI Taxonomy" id="194682"/>
    <lineage>
        <taxon>Eukaryota</taxon>
        <taxon>Fungi</taxon>
        <taxon>Dikarya</taxon>
        <taxon>Basidiomycota</taxon>
        <taxon>Agaricomycotina</taxon>
        <taxon>Agaricomycetes</taxon>
        <taxon>Polyporales</taxon>
        <taxon>Meruliaceae</taxon>
        <taxon>Phlebia</taxon>
    </lineage>
</organism>
<comment type="caution">
    <text evidence="1">The sequence shown here is derived from an EMBL/GenBank/DDBJ whole genome shotgun (WGS) entry which is preliminary data.</text>
</comment>
<evidence type="ECO:0000313" key="2">
    <source>
        <dbReference type="Proteomes" id="UP001148662"/>
    </source>
</evidence>
<name>A0ACC1SUG0_9APHY</name>